<evidence type="ECO:0000313" key="1">
    <source>
        <dbReference type="EMBL" id="MRX73433.1"/>
    </source>
</evidence>
<organism evidence="1 2">
    <name type="scientific">Metabacillus lacus</name>
    <dbReference type="NCBI Taxonomy" id="1983721"/>
    <lineage>
        <taxon>Bacteria</taxon>
        <taxon>Bacillati</taxon>
        <taxon>Bacillota</taxon>
        <taxon>Bacilli</taxon>
        <taxon>Bacillales</taxon>
        <taxon>Bacillaceae</taxon>
        <taxon>Metabacillus</taxon>
    </lineage>
</organism>
<keyword evidence="2" id="KW-1185">Reference proteome</keyword>
<dbReference type="EMBL" id="WKKI01000035">
    <property type="protein sequence ID" value="MRX73433.1"/>
    <property type="molecule type" value="Genomic_DNA"/>
</dbReference>
<reference evidence="1 2" key="1">
    <citation type="submission" date="2019-11" db="EMBL/GenBank/DDBJ databases">
        <title>Bacillus lacus genome.</title>
        <authorList>
            <person name="Allen C.J."/>
            <person name="Newman J.D."/>
        </authorList>
    </citation>
    <scope>NUCLEOTIDE SEQUENCE [LARGE SCALE GENOMIC DNA]</scope>
    <source>
        <strain evidence="1 2">KCTC 33946</strain>
    </source>
</reference>
<evidence type="ECO:0000313" key="2">
    <source>
        <dbReference type="Proteomes" id="UP000448867"/>
    </source>
</evidence>
<protein>
    <recommendedName>
        <fullName evidence="3">DUF1292 domain-containing protein</fullName>
    </recommendedName>
</protein>
<evidence type="ECO:0008006" key="3">
    <source>
        <dbReference type="Google" id="ProtNLM"/>
    </source>
</evidence>
<dbReference type="AlphaFoldDB" id="A0A7X2LZW4"/>
<proteinExistence type="predicted"/>
<dbReference type="RefSeq" id="WP_154308897.1">
    <property type="nucleotide sequence ID" value="NZ_WKKI01000035.1"/>
</dbReference>
<sequence length="93" mass="10823">MSKPLELDGAKVLVFTKNDTTKLLMVFEEEEGSPREVPITALAIAEYDNDDRFYLFLCDKDWEVQADYLFDSVEESMHFAAKEFGIFEKEWSV</sequence>
<dbReference type="OrthoDB" id="2452999at2"/>
<accession>A0A7X2LZW4</accession>
<comment type="caution">
    <text evidence="1">The sequence shown here is derived from an EMBL/GenBank/DDBJ whole genome shotgun (WGS) entry which is preliminary data.</text>
</comment>
<name>A0A7X2LZW4_9BACI</name>
<gene>
    <name evidence="1" type="ORF">GJU40_14905</name>
</gene>
<dbReference type="Proteomes" id="UP000448867">
    <property type="component" value="Unassembled WGS sequence"/>
</dbReference>